<feature type="domain" description="Ig-like" evidence="10">
    <location>
        <begin position="357"/>
        <end position="437"/>
    </location>
</feature>
<evidence type="ECO:0000256" key="6">
    <source>
        <dbReference type="ARBA" id="ARBA00023157"/>
    </source>
</evidence>
<dbReference type="GO" id="GO:0005055">
    <property type="term" value="F:laminin receptor activity"/>
    <property type="evidence" value="ECO:0007669"/>
    <property type="project" value="TreeGrafter"/>
</dbReference>
<dbReference type="SUPFAM" id="SSF48726">
    <property type="entry name" value="Immunoglobulin"/>
    <property type="match status" value="5"/>
</dbReference>
<dbReference type="Proteomes" id="UP000585422">
    <property type="component" value="Unassembled WGS sequence"/>
</dbReference>
<feature type="non-terminal residue" evidence="11">
    <location>
        <position position="1"/>
    </location>
</feature>
<dbReference type="Pfam" id="PF13927">
    <property type="entry name" value="Ig_3"/>
    <property type="match status" value="1"/>
</dbReference>
<sequence length="623" mass="68527">MERGQAWAQLSRWLRHGGFSMLPASDGLCPTAAASKLEVSMPAVVEVESGGTARIECNFYIPGNGSYTYINWSYIDRNNRVRLCRITGSEILEENVDYKGRLSVGEDNALSISRVTMQDARTFVCQVGAGSHGVGENRTELHVYKVPEAPEIVANPAGISVQSSDIPQIAHCVSKNGFPPPNITWHKNGEQLQPEEKMVKIPATLTRESSGLYTVSSTLFAHVTREDRNSLYHCTVHYWLRGQRHAVESRRVNVTVFYPAEHVKLQVMPSSALVKEGDDVKLVCEADGNPAPVFSFYKRGLEDSWQDLSSLADTNSGVLNLHDVKKSSSGLYRCQTLDLDDMRQLEKDVELVVNYIEGVHVKMEPSSPLQEGDSVRLSCDAHSPVALDYQWRDEKGRKVGEGNQLFLSNLTFETSSNFSCKVIAPSVPGLEQSKQVAVAVQGKPRIVAISSPLYVRQDEVVNLTCKAIAFPRPSVHWNVNGTAHEYVENQHIASNLTVRVNHDLLRAGAMCRVSNALGISEKHIQLLDQKTPESKGVIIVAIIVCILVVAVLGSVIYFLHKKGKIPCGRAGKQDITKPEARKDKIVVEVKSDKLSEEAGLLQGANGEKRPAADQVGQSVVCCH</sequence>
<protein>
    <submittedName>
        <fullName evidence="11">MUC18 protein</fullName>
    </submittedName>
</protein>
<feature type="non-terminal residue" evidence="11">
    <location>
        <position position="623"/>
    </location>
</feature>
<dbReference type="AlphaFoldDB" id="A0A7K7N603"/>
<dbReference type="PROSITE" id="PS50835">
    <property type="entry name" value="IG_LIKE"/>
    <property type="match status" value="5"/>
</dbReference>
<dbReference type="InterPro" id="IPR003599">
    <property type="entry name" value="Ig_sub"/>
</dbReference>
<keyword evidence="5 9" id="KW-0472">Membrane</keyword>
<dbReference type="Pfam" id="PF07686">
    <property type="entry name" value="V-set"/>
    <property type="match status" value="1"/>
</dbReference>
<dbReference type="Pfam" id="PF13895">
    <property type="entry name" value="Ig_2"/>
    <property type="match status" value="1"/>
</dbReference>
<comment type="caution">
    <text evidence="11">The sequence shown here is derived from an EMBL/GenBank/DDBJ whole genome shotgun (WGS) entry which is preliminary data.</text>
</comment>
<evidence type="ECO:0000256" key="5">
    <source>
        <dbReference type="ARBA" id="ARBA00023136"/>
    </source>
</evidence>
<feature type="domain" description="Ig-like" evidence="10">
    <location>
        <begin position="259"/>
        <end position="350"/>
    </location>
</feature>
<keyword evidence="12" id="KW-1185">Reference proteome</keyword>
<name>A0A7K7N603_HALAL</name>
<dbReference type="Gene3D" id="2.60.40.10">
    <property type="entry name" value="Immunoglobulins"/>
    <property type="match status" value="5"/>
</dbReference>
<proteinExistence type="predicted"/>
<feature type="domain" description="Ig-like" evidence="10">
    <location>
        <begin position="150"/>
        <end position="253"/>
    </location>
</feature>
<dbReference type="GO" id="GO:0005886">
    <property type="term" value="C:plasma membrane"/>
    <property type="evidence" value="ECO:0007669"/>
    <property type="project" value="TreeGrafter"/>
</dbReference>
<evidence type="ECO:0000256" key="7">
    <source>
        <dbReference type="ARBA" id="ARBA00023180"/>
    </source>
</evidence>
<evidence type="ECO:0000256" key="9">
    <source>
        <dbReference type="SAM" id="Phobius"/>
    </source>
</evidence>
<dbReference type="OrthoDB" id="10010939at2759"/>
<evidence type="ECO:0000256" key="1">
    <source>
        <dbReference type="ARBA" id="ARBA00004479"/>
    </source>
</evidence>
<keyword evidence="3" id="KW-0677">Repeat</keyword>
<organism evidence="11 12">
    <name type="scientific">Haliaeetus albicilla</name>
    <name type="common">White-tailed sea-eagle</name>
    <name type="synonym">Falco albicilla</name>
    <dbReference type="NCBI Taxonomy" id="8969"/>
    <lineage>
        <taxon>Eukaryota</taxon>
        <taxon>Metazoa</taxon>
        <taxon>Chordata</taxon>
        <taxon>Craniata</taxon>
        <taxon>Vertebrata</taxon>
        <taxon>Euteleostomi</taxon>
        <taxon>Archelosauria</taxon>
        <taxon>Archosauria</taxon>
        <taxon>Dinosauria</taxon>
        <taxon>Saurischia</taxon>
        <taxon>Theropoda</taxon>
        <taxon>Coelurosauria</taxon>
        <taxon>Aves</taxon>
        <taxon>Neognathae</taxon>
        <taxon>Neoaves</taxon>
        <taxon>Telluraves</taxon>
        <taxon>Accipitrimorphae</taxon>
        <taxon>Accipitriformes</taxon>
        <taxon>Accipitridae</taxon>
        <taxon>Accipitrinae</taxon>
        <taxon>Haliaeetus</taxon>
    </lineage>
</organism>
<keyword evidence="8" id="KW-0393">Immunoglobulin domain</keyword>
<dbReference type="SMART" id="SM00409">
    <property type="entry name" value="IG"/>
    <property type="match status" value="3"/>
</dbReference>
<evidence type="ECO:0000313" key="11">
    <source>
        <dbReference type="EMBL" id="NWZ50472.1"/>
    </source>
</evidence>
<feature type="domain" description="Ig-like" evidence="10">
    <location>
        <begin position="30"/>
        <end position="142"/>
    </location>
</feature>
<dbReference type="InterPro" id="IPR003598">
    <property type="entry name" value="Ig_sub2"/>
</dbReference>
<reference evidence="11 12" key="1">
    <citation type="submission" date="2019-09" db="EMBL/GenBank/DDBJ databases">
        <title>Bird 10,000 Genomes (B10K) Project - Family phase.</title>
        <authorList>
            <person name="Zhang G."/>
        </authorList>
    </citation>
    <scope>NUCLEOTIDE SEQUENCE [LARGE SCALE GENOMIC DNA]</scope>
    <source>
        <strain evidence="11">OUT-0040</strain>
        <tissue evidence="11">Blood</tissue>
    </source>
</reference>
<accession>A0A7K7N603</accession>
<dbReference type="SMART" id="SM00408">
    <property type="entry name" value="IGc2"/>
    <property type="match status" value="4"/>
</dbReference>
<dbReference type="PANTHER" id="PTHR11973:SF18">
    <property type="entry name" value="CELL SURFACE GLYCOPROTEIN MUC18"/>
    <property type="match status" value="1"/>
</dbReference>
<keyword evidence="7" id="KW-0325">Glycoprotein</keyword>
<comment type="subcellular location">
    <subcellularLocation>
        <location evidence="1">Membrane</location>
        <topology evidence="1">Single-pass type I membrane protein</topology>
    </subcellularLocation>
</comment>
<evidence type="ECO:0000256" key="2">
    <source>
        <dbReference type="ARBA" id="ARBA00022692"/>
    </source>
</evidence>
<evidence type="ECO:0000256" key="3">
    <source>
        <dbReference type="ARBA" id="ARBA00022737"/>
    </source>
</evidence>
<dbReference type="InterPro" id="IPR051116">
    <property type="entry name" value="Surface_Rcpt/Adhesion_Mol"/>
</dbReference>
<feature type="domain" description="Ig-like" evidence="10">
    <location>
        <begin position="444"/>
        <end position="525"/>
    </location>
</feature>
<evidence type="ECO:0000256" key="8">
    <source>
        <dbReference type="ARBA" id="ARBA00023319"/>
    </source>
</evidence>
<keyword evidence="2 9" id="KW-0812">Transmembrane</keyword>
<dbReference type="InterPro" id="IPR007110">
    <property type="entry name" value="Ig-like_dom"/>
</dbReference>
<keyword evidence="6" id="KW-1015">Disulfide bond</keyword>
<dbReference type="InterPro" id="IPR036179">
    <property type="entry name" value="Ig-like_dom_sf"/>
</dbReference>
<dbReference type="PANTHER" id="PTHR11973">
    <property type="entry name" value="CELL SURFACE GLYCOPROTEIN MUC18-RELATED"/>
    <property type="match status" value="1"/>
</dbReference>
<gene>
    <name evidence="11" type="primary">Mcam</name>
    <name evidence="11" type="ORF">HALALB_R12916</name>
</gene>
<evidence type="ECO:0000259" key="10">
    <source>
        <dbReference type="PROSITE" id="PS50835"/>
    </source>
</evidence>
<evidence type="ECO:0000313" key="12">
    <source>
        <dbReference type="Proteomes" id="UP000585422"/>
    </source>
</evidence>
<dbReference type="InterPro" id="IPR013106">
    <property type="entry name" value="Ig_V-set"/>
</dbReference>
<dbReference type="EMBL" id="VZSQ01000051">
    <property type="protein sequence ID" value="NWZ50472.1"/>
    <property type="molecule type" value="Genomic_DNA"/>
</dbReference>
<keyword evidence="4 9" id="KW-1133">Transmembrane helix</keyword>
<dbReference type="InterPro" id="IPR013783">
    <property type="entry name" value="Ig-like_fold"/>
</dbReference>
<evidence type="ECO:0000256" key="4">
    <source>
        <dbReference type="ARBA" id="ARBA00022989"/>
    </source>
</evidence>
<dbReference type="InterPro" id="IPR013162">
    <property type="entry name" value="CD80_C2-set"/>
</dbReference>
<feature type="transmembrane region" description="Helical" evidence="9">
    <location>
        <begin position="536"/>
        <end position="559"/>
    </location>
</feature>
<dbReference type="Pfam" id="PF08205">
    <property type="entry name" value="C2-set_2"/>
    <property type="match status" value="1"/>
</dbReference>